<evidence type="ECO:0000313" key="3">
    <source>
        <dbReference type="Proteomes" id="UP000479710"/>
    </source>
</evidence>
<evidence type="ECO:0000313" key="2">
    <source>
        <dbReference type="EMBL" id="KAF0926357.1"/>
    </source>
</evidence>
<dbReference type="AlphaFoldDB" id="A0A6G1EP09"/>
<reference evidence="2 3" key="1">
    <citation type="submission" date="2019-11" db="EMBL/GenBank/DDBJ databases">
        <title>Whole genome sequence of Oryza granulata.</title>
        <authorList>
            <person name="Li W."/>
        </authorList>
    </citation>
    <scope>NUCLEOTIDE SEQUENCE [LARGE SCALE GENOMIC DNA]</scope>
    <source>
        <strain evidence="3">cv. Menghai</strain>
        <tissue evidence="2">Leaf</tissue>
    </source>
</reference>
<protein>
    <submittedName>
        <fullName evidence="2">Uncharacterized protein</fullName>
    </submittedName>
</protein>
<gene>
    <name evidence="2" type="ORF">E2562_023075</name>
</gene>
<dbReference type="EMBL" id="SPHZ02000003">
    <property type="protein sequence ID" value="KAF0926357.1"/>
    <property type="molecule type" value="Genomic_DNA"/>
</dbReference>
<keyword evidence="3" id="KW-1185">Reference proteome</keyword>
<feature type="region of interest" description="Disordered" evidence="1">
    <location>
        <begin position="72"/>
        <end position="106"/>
    </location>
</feature>
<sequence>MKNKRASYCCNPTNQKSDGLAMPIPIRPSAVRNLIEKSNQPTASRSDTKLPLSRIKGLMRIASVYMNNVGVNAPRRRRLGFSGDREEERLSPPPSSQSKPQLHCCR</sequence>
<accession>A0A6G1EP09</accession>
<comment type="caution">
    <text evidence="2">The sequence shown here is derived from an EMBL/GenBank/DDBJ whole genome shotgun (WGS) entry which is preliminary data.</text>
</comment>
<evidence type="ECO:0000256" key="1">
    <source>
        <dbReference type="SAM" id="MobiDB-lite"/>
    </source>
</evidence>
<feature type="region of interest" description="Disordered" evidence="1">
    <location>
        <begin position="1"/>
        <end position="23"/>
    </location>
</feature>
<feature type="compositionally biased region" description="Low complexity" evidence="1">
    <location>
        <begin position="96"/>
        <end position="106"/>
    </location>
</feature>
<name>A0A6G1EP09_9ORYZ</name>
<proteinExistence type="predicted"/>
<organism evidence="2 3">
    <name type="scientific">Oryza meyeriana var. granulata</name>
    <dbReference type="NCBI Taxonomy" id="110450"/>
    <lineage>
        <taxon>Eukaryota</taxon>
        <taxon>Viridiplantae</taxon>
        <taxon>Streptophyta</taxon>
        <taxon>Embryophyta</taxon>
        <taxon>Tracheophyta</taxon>
        <taxon>Spermatophyta</taxon>
        <taxon>Magnoliopsida</taxon>
        <taxon>Liliopsida</taxon>
        <taxon>Poales</taxon>
        <taxon>Poaceae</taxon>
        <taxon>BOP clade</taxon>
        <taxon>Oryzoideae</taxon>
        <taxon>Oryzeae</taxon>
        <taxon>Oryzinae</taxon>
        <taxon>Oryza</taxon>
        <taxon>Oryza meyeriana</taxon>
    </lineage>
</organism>
<dbReference type="Proteomes" id="UP000479710">
    <property type="component" value="Unassembled WGS sequence"/>
</dbReference>